<dbReference type="InterPro" id="IPR002301">
    <property type="entry name" value="Ile-tRNA-ligase"/>
</dbReference>
<dbReference type="Gene3D" id="1.10.730.10">
    <property type="entry name" value="Isoleucyl-tRNA Synthetase, Domain 1"/>
    <property type="match status" value="1"/>
</dbReference>
<dbReference type="GO" id="GO:0004822">
    <property type="term" value="F:isoleucine-tRNA ligase activity"/>
    <property type="evidence" value="ECO:0007669"/>
    <property type="project" value="UniProtKB-UniRule"/>
</dbReference>
<dbReference type="GO" id="GO:0000049">
    <property type="term" value="F:tRNA binding"/>
    <property type="evidence" value="ECO:0007669"/>
    <property type="project" value="InterPro"/>
</dbReference>
<dbReference type="InterPro" id="IPR014729">
    <property type="entry name" value="Rossmann-like_a/b/a_fold"/>
</dbReference>
<evidence type="ECO:0000256" key="7">
    <source>
        <dbReference type="ARBA" id="ARBA00025217"/>
    </source>
</evidence>
<feature type="domain" description="Aminoacyl-tRNA synthetase class Ia" evidence="10">
    <location>
        <begin position="33"/>
        <end position="642"/>
    </location>
</feature>
<evidence type="ECO:0000256" key="3">
    <source>
        <dbReference type="ARBA" id="ARBA00022741"/>
    </source>
</evidence>
<feature type="domain" description="Methionyl/Valyl/Leucyl/Isoleucyl-tRNA synthetase anticodon-binding" evidence="11">
    <location>
        <begin position="692"/>
        <end position="840"/>
    </location>
</feature>
<dbReference type="EMBL" id="PFSJ01000008">
    <property type="protein sequence ID" value="PJC23875.1"/>
    <property type="molecule type" value="Genomic_DNA"/>
</dbReference>
<dbReference type="InterPro" id="IPR009008">
    <property type="entry name" value="Val/Leu/Ile-tRNA-synth_edit"/>
</dbReference>
<keyword evidence="2 12" id="KW-0436">Ligase</keyword>
<dbReference type="Gene3D" id="3.40.50.620">
    <property type="entry name" value="HUPs"/>
    <property type="match status" value="2"/>
</dbReference>
<dbReference type="PRINTS" id="PR00984">
    <property type="entry name" value="TRNASYNTHILE"/>
</dbReference>
<evidence type="ECO:0000259" key="10">
    <source>
        <dbReference type="Pfam" id="PF00133"/>
    </source>
</evidence>
<dbReference type="InterPro" id="IPR009080">
    <property type="entry name" value="tRNAsynth_Ia_anticodon-bd"/>
</dbReference>
<dbReference type="CDD" id="cd00818">
    <property type="entry name" value="IleRS_core"/>
    <property type="match status" value="1"/>
</dbReference>
<accession>A0A2M8EMC8</accession>
<dbReference type="SUPFAM" id="SSF52374">
    <property type="entry name" value="Nucleotidylyl transferase"/>
    <property type="match status" value="1"/>
</dbReference>
<organism evidence="12 13">
    <name type="scientific">candidate division WWE3 bacterium CG_4_9_14_0_2_um_filter_35_11</name>
    <dbReference type="NCBI Taxonomy" id="1975077"/>
    <lineage>
        <taxon>Bacteria</taxon>
        <taxon>Katanobacteria</taxon>
    </lineage>
</organism>
<dbReference type="AlphaFoldDB" id="A0A2M8EMC8"/>
<dbReference type="NCBIfam" id="TIGR00392">
    <property type="entry name" value="ileS"/>
    <property type="match status" value="1"/>
</dbReference>
<evidence type="ECO:0000256" key="8">
    <source>
        <dbReference type="ARBA" id="ARBA00048359"/>
    </source>
</evidence>
<evidence type="ECO:0000256" key="9">
    <source>
        <dbReference type="NCBIfam" id="TIGR00392"/>
    </source>
</evidence>
<dbReference type="SUPFAM" id="SSF50677">
    <property type="entry name" value="ValRS/IleRS/LeuRS editing domain"/>
    <property type="match status" value="1"/>
</dbReference>
<proteinExistence type="predicted"/>
<dbReference type="PANTHER" id="PTHR42780:SF1">
    <property type="entry name" value="ISOLEUCINE--TRNA LIGASE, CYTOPLASMIC"/>
    <property type="match status" value="1"/>
</dbReference>
<keyword evidence="5" id="KW-0648">Protein biosynthesis</keyword>
<dbReference type="Proteomes" id="UP000229756">
    <property type="component" value="Unassembled WGS sequence"/>
</dbReference>
<evidence type="ECO:0000256" key="2">
    <source>
        <dbReference type="ARBA" id="ARBA00022598"/>
    </source>
</evidence>
<evidence type="ECO:0000313" key="13">
    <source>
        <dbReference type="Proteomes" id="UP000229756"/>
    </source>
</evidence>
<dbReference type="Pfam" id="PF19302">
    <property type="entry name" value="DUF5915"/>
    <property type="match status" value="1"/>
</dbReference>
<keyword evidence="4" id="KW-0067">ATP-binding</keyword>
<comment type="function">
    <text evidence="7">Catalyzes the attachment of isoleucine to tRNA(Ile). As IleRS can inadvertently accommodate and process structurally similar amino acids such as valine, to avoid such errors it has two additional distinct tRNA(Ile)-dependent editing activities. One activity is designated as 'pretransfer' editing and involves the hydrolysis of activated Val-AMP. The other activity is designated 'posttransfer' editing and involves deacylation of mischarged Val-tRNA(Ile).</text>
</comment>
<dbReference type="GO" id="GO:0005524">
    <property type="term" value="F:ATP binding"/>
    <property type="evidence" value="ECO:0007669"/>
    <property type="project" value="UniProtKB-KW"/>
</dbReference>
<dbReference type="EC" id="6.1.1.5" evidence="1 9"/>
<evidence type="ECO:0000256" key="6">
    <source>
        <dbReference type="ARBA" id="ARBA00023146"/>
    </source>
</evidence>
<dbReference type="CDD" id="cd07961">
    <property type="entry name" value="Anticodon_Ia_Ile_ABEc"/>
    <property type="match status" value="1"/>
</dbReference>
<evidence type="ECO:0000313" key="12">
    <source>
        <dbReference type="EMBL" id="PJC23875.1"/>
    </source>
</evidence>
<reference evidence="13" key="1">
    <citation type="submission" date="2017-09" db="EMBL/GenBank/DDBJ databases">
        <title>Depth-based differentiation of microbial function through sediment-hosted aquifers and enrichment of novel symbionts in the deep terrestrial subsurface.</title>
        <authorList>
            <person name="Probst A.J."/>
            <person name="Ladd B."/>
            <person name="Jarett J.K."/>
            <person name="Geller-Mcgrath D.E."/>
            <person name="Sieber C.M.K."/>
            <person name="Emerson J.B."/>
            <person name="Anantharaman K."/>
            <person name="Thomas B.C."/>
            <person name="Malmstrom R."/>
            <person name="Stieglmeier M."/>
            <person name="Klingl A."/>
            <person name="Woyke T."/>
            <person name="Ryan C.M."/>
            <person name="Banfield J.F."/>
        </authorList>
    </citation>
    <scope>NUCLEOTIDE SEQUENCE [LARGE SCALE GENOMIC DNA]</scope>
</reference>
<dbReference type="InterPro" id="IPR033709">
    <property type="entry name" value="Anticodon_Ile_ABEc"/>
</dbReference>
<keyword evidence="3" id="KW-0547">Nucleotide-binding</keyword>
<dbReference type="PANTHER" id="PTHR42780">
    <property type="entry name" value="SOLEUCYL-TRNA SYNTHETASE"/>
    <property type="match status" value="1"/>
</dbReference>
<name>A0A2M8EMC8_UNCKA</name>
<evidence type="ECO:0000259" key="11">
    <source>
        <dbReference type="Pfam" id="PF08264"/>
    </source>
</evidence>
<comment type="catalytic activity">
    <reaction evidence="8">
        <text>tRNA(Ile) + L-isoleucine + ATP = L-isoleucyl-tRNA(Ile) + AMP + diphosphate</text>
        <dbReference type="Rhea" id="RHEA:11060"/>
        <dbReference type="Rhea" id="RHEA-COMP:9666"/>
        <dbReference type="Rhea" id="RHEA-COMP:9695"/>
        <dbReference type="ChEBI" id="CHEBI:30616"/>
        <dbReference type="ChEBI" id="CHEBI:33019"/>
        <dbReference type="ChEBI" id="CHEBI:58045"/>
        <dbReference type="ChEBI" id="CHEBI:78442"/>
        <dbReference type="ChEBI" id="CHEBI:78528"/>
        <dbReference type="ChEBI" id="CHEBI:456215"/>
        <dbReference type="EC" id="6.1.1.5"/>
    </reaction>
</comment>
<comment type="caution">
    <text evidence="12">The sequence shown here is derived from an EMBL/GenBank/DDBJ whole genome shotgun (WGS) entry which is preliminary data.</text>
</comment>
<keyword evidence="6" id="KW-0030">Aminoacyl-tRNA synthetase</keyword>
<dbReference type="GO" id="GO:0002161">
    <property type="term" value="F:aminoacyl-tRNA deacylase activity"/>
    <property type="evidence" value="ECO:0007669"/>
    <property type="project" value="InterPro"/>
</dbReference>
<evidence type="ECO:0000256" key="1">
    <source>
        <dbReference type="ARBA" id="ARBA00013165"/>
    </source>
</evidence>
<dbReference type="Pfam" id="PF00133">
    <property type="entry name" value="tRNA-synt_1"/>
    <property type="match status" value="1"/>
</dbReference>
<sequence>MVSFSHNSICFLIMSKFEEVEINPNYPLMERSILELWKTNNIFEKINGHNKDLPKYVYYDGPITANGDPHYGHALTWTMKDLFPRYYTMKGFSVERNIGWDCQGILVEYEVEKKLGFKHKSDVEKMGVDKFNQECRNSVLSYREKMVEYETRLGRWIDRSKEYSTMDSSYIESIWWAIKTLHEKGLLYEGHKVVAYSTRSGMTLSFHEVADGGYSEVVDPAVTVKFELKDEPGTYLLGWTTTPWTLPGNLLLSIGKKIEYVKVKSEEEFYILAKERVSEIFKDKEKYEIVESIEASSLIGKEYLSLFDYYKDKKDEGAFKIIYADHVNIDEGTGIVHLAPYGQEDFDILMELGISLFDYISETGEFTSDIPEYEGQFYKKANKSIIADLEKDGKLFSHVEYPHQMPIDYRTKEPLIYKPITSWYVKVGGIKEKLLSEAKNVHIVPDAGKARFVNWIENARDWSLSRRRFWGTPLPIWVNDKTNDIKIVGSFKELEELSGQNLGKDFDPHKPFVDDITWESDGGTYKRVPEVIDVWFDSGSMPFARYHYPFENVDQFKQSYPADYISESDDQIRLWFYTMFVLGVALFDKAPFKNVIVTGMLGDENGKKMSKSKGNYPPIEEVFEKYGSDMLRYFLLTSPLTKMEPARFSYLILLETQKEFFTMLWNSYRYFVTYANLHDFKPNSKKSDNVLDRWILSRYRELVMGVNDGMDKYDVMSASKLFAPFVSDLSTWYIRRSRDRISSGDELSLNTLYTVLVGFSKIIAPFTPFLAEEIYQNLVVNVDKSAPISIHMTDYPEVVEESSEATKDLIKNMEVTKEIASFGNAVRKEMSIPVRQPLSEMTVYNIKELSSEYVEIIMDEMNVKSVKFGKKDGEKNISIYINNVITDDLLLEGVAREIIREIQKLRKNAEVAWDAIIKVQYPDIENYKRAVEKFEKEIKEKTLTSKLELSDKFAILGKA</sequence>
<dbReference type="GO" id="GO:0006428">
    <property type="term" value="P:isoleucyl-tRNA aminoacylation"/>
    <property type="evidence" value="ECO:0007669"/>
    <property type="project" value="UniProtKB-UniRule"/>
</dbReference>
<protein>
    <recommendedName>
        <fullName evidence="1 9">Isoleucine--tRNA ligase</fullName>
        <ecNumber evidence="1 9">6.1.1.5</ecNumber>
    </recommendedName>
</protein>
<gene>
    <name evidence="12" type="ORF">CO058_01090</name>
</gene>
<dbReference type="GO" id="GO:0005737">
    <property type="term" value="C:cytoplasm"/>
    <property type="evidence" value="ECO:0007669"/>
    <property type="project" value="UniProtKB-UniRule"/>
</dbReference>
<dbReference type="InterPro" id="IPR023586">
    <property type="entry name" value="Ile-tRNA-ligase_type2"/>
</dbReference>
<evidence type="ECO:0000256" key="4">
    <source>
        <dbReference type="ARBA" id="ARBA00022840"/>
    </source>
</evidence>
<dbReference type="Pfam" id="PF08264">
    <property type="entry name" value="Anticodon_1"/>
    <property type="match status" value="1"/>
</dbReference>
<evidence type="ECO:0000256" key="5">
    <source>
        <dbReference type="ARBA" id="ARBA00022917"/>
    </source>
</evidence>
<dbReference type="InterPro" id="IPR013155">
    <property type="entry name" value="M/V/L/I-tRNA-synth_anticd-bd"/>
</dbReference>
<dbReference type="SUPFAM" id="SSF47323">
    <property type="entry name" value="Anticodon-binding domain of a subclass of class I aminoacyl-tRNA synthetases"/>
    <property type="match status" value="1"/>
</dbReference>
<dbReference type="InterPro" id="IPR002300">
    <property type="entry name" value="aa-tRNA-synth_Ia"/>
</dbReference>